<evidence type="ECO:0000256" key="6">
    <source>
        <dbReference type="ARBA" id="ARBA00023211"/>
    </source>
</evidence>
<dbReference type="PANTHER" id="PTHR12992:SF11">
    <property type="entry name" value="MITOCHONDRIAL COENZYME A DIPHOSPHATASE NUDT8"/>
    <property type="match status" value="1"/>
</dbReference>
<keyword evidence="5" id="KW-0460">Magnesium</keyword>
<name>A0A916U422_9ACTN</name>
<dbReference type="PANTHER" id="PTHR12992">
    <property type="entry name" value="NUDIX HYDROLASE"/>
    <property type="match status" value="1"/>
</dbReference>
<protein>
    <submittedName>
        <fullName evidence="8">Coenzyme A pyrophosphatase</fullName>
    </submittedName>
</protein>
<evidence type="ECO:0000256" key="1">
    <source>
        <dbReference type="ARBA" id="ARBA00001936"/>
    </source>
</evidence>
<evidence type="ECO:0000256" key="2">
    <source>
        <dbReference type="ARBA" id="ARBA00001946"/>
    </source>
</evidence>
<gene>
    <name evidence="8" type="ORF">GCM10011410_07970</name>
</gene>
<keyword evidence="3" id="KW-0479">Metal-binding</keyword>
<dbReference type="InterPro" id="IPR015797">
    <property type="entry name" value="NUDIX_hydrolase-like_dom_sf"/>
</dbReference>
<evidence type="ECO:0000256" key="5">
    <source>
        <dbReference type="ARBA" id="ARBA00022842"/>
    </source>
</evidence>
<proteinExistence type="predicted"/>
<dbReference type="EMBL" id="BMJH01000001">
    <property type="protein sequence ID" value="GGC57924.1"/>
    <property type="molecule type" value="Genomic_DNA"/>
</dbReference>
<evidence type="ECO:0000256" key="4">
    <source>
        <dbReference type="ARBA" id="ARBA00022801"/>
    </source>
</evidence>
<dbReference type="PROSITE" id="PS51462">
    <property type="entry name" value="NUDIX"/>
    <property type="match status" value="1"/>
</dbReference>
<comment type="cofactor">
    <cofactor evidence="1">
        <name>Mn(2+)</name>
        <dbReference type="ChEBI" id="CHEBI:29035"/>
    </cofactor>
</comment>
<accession>A0A916U422</accession>
<reference evidence="8" key="1">
    <citation type="journal article" date="2014" name="Int. J. Syst. Evol. Microbiol.">
        <title>Complete genome sequence of Corynebacterium casei LMG S-19264T (=DSM 44701T), isolated from a smear-ripened cheese.</title>
        <authorList>
            <consortium name="US DOE Joint Genome Institute (JGI-PGF)"/>
            <person name="Walter F."/>
            <person name="Albersmeier A."/>
            <person name="Kalinowski J."/>
            <person name="Ruckert C."/>
        </authorList>
    </citation>
    <scope>NUCLEOTIDE SEQUENCE</scope>
    <source>
        <strain evidence="8">CGMCC 1.15478</strain>
    </source>
</reference>
<dbReference type="GO" id="GO:0046872">
    <property type="term" value="F:metal ion binding"/>
    <property type="evidence" value="ECO:0007669"/>
    <property type="project" value="UniProtKB-KW"/>
</dbReference>
<comment type="caution">
    <text evidence="8">The sequence shown here is derived from an EMBL/GenBank/DDBJ whole genome shotgun (WGS) entry which is preliminary data.</text>
</comment>
<dbReference type="Gene3D" id="3.90.79.10">
    <property type="entry name" value="Nucleoside Triphosphate Pyrophosphohydrolase"/>
    <property type="match status" value="1"/>
</dbReference>
<sequence length="168" mass="18516">MDAPGMQAATALIITEQTEPRVLLIRRAVRDGDRWSGHAALPGGKVEPSDGTRIDTARREAAEETGITGLSAVGAMDDIKGWFRTGVVTPVVFTVAQPQALVIDQREVAEADWVPLQWCASRQFRARYPYPLIGPWSSWAIPFGTHGEQLVVWGLTYRILSNFIALCR</sequence>
<dbReference type="CDD" id="cd03426">
    <property type="entry name" value="NUDIX_CoAse_Nudt7"/>
    <property type="match status" value="1"/>
</dbReference>
<evidence type="ECO:0000259" key="7">
    <source>
        <dbReference type="PROSITE" id="PS51462"/>
    </source>
</evidence>
<dbReference type="Proteomes" id="UP000641514">
    <property type="component" value="Unassembled WGS sequence"/>
</dbReference>
<dbReference type="AlphaFoldDB" id="A0A916U422"/>
<dbReference type="InterPro" id="IPR000086">
    <property type="entry name" value="NUDIX_hydrolase_dom"/>
</dbReference>
<keyword evidence="6" id="KW-0464">Manganese</keyword>
<keyword evidence="4" id="KW-0378">Hydrolase</keyword>
<evidence type="ECO:0000313" key="8">
    <source>
        <dbReference type="EMBL" id="GGC57924.1"/>
    </source>
</evidence>
<reference evidence="8" key="2">
    <citation type="submission" date="2020-09" db="EMBL/GenBank/DDBJ databases">
        <authorList>
            <person name="Sun Q."/>
            <person name="Zhou Y."/>
        </authorList>
    </citation>
    <scope>NUCLEOTIDE SEQUENCE</scope>
    <source>
        <strain evidence="8">CGMCC 1.15478</strain>
    </source>
</reference>
<dbReference type="InterPro" id="IPR045121">
    <property type="entry name" value="CoAse"/>
</dbReference>
<comment type="cofactor">
    <cofactor evidence="2">
        <name>Mg(2+)</name>
        <dbReference type="ChEBI" id="CHEBI:18420"/>
    </cofactor>
</comment>
<feature type="domain" description="Nudix hydrolase" evidence="7">
    <location>
        <begin position="4"/>
        <end position="139"/>
    </location>
</feature>
<organism evidence="8 9">
    <name type="scientific">Hoyosella rhizosphaerae</name>
    <dbReference type="NCBI Taxonomy" id="1755582"/>
    <lineage>
        <taxon>Bacteria</taxon>
        <taxon>Bacillati</taxon>
        <taxon>Actinomycetota</taxon>
        <taxon>Actinomycetes</taxon>
        <taxon>Mycobacteriales</taxon>
        <taxon>Hoyosellaceae</taxon>
        <taxon>Hoyosella</taxon>
    </lineage>
</organism>
<evidence type="ECO:0000313" key="9">
    <source>
        <dbReference type="Proteomes" id="UP000641514"/>
    </source>
</evidence>
<keyword evidence="9" id="KW-1185">Reference proteome</keyword>
<evidence type="ECO:0000256" key="3">
    <source>
        <dbReference type="ARBA" id="ARBA00022723"/>
    </source>
</evidence>
<dbReference type="SUPFAM" id="SSF55811">
    <property type="entry name" value="Nudix"/>
    <property type="match status" value="1"/>
</dbReference>
<dbReference type="Pfam" id="PF00293">
    <property type="entry name" value="NUDIX"/>
    <property type="match status" value="1"/>
</dbReference>
<dbReference type="GO" id="GO:0010945">
    <property type="term" value="F:coenzyme A diphosphatase activity"/>
    <property type="evidence" value="ECO:0007669"/>
    <property type="project" value="InterPro"/>
</dbReference>